<dbReference type="EMBL" id="QGTL01000012">
    <property type="protein sequence ID" value="PWV70760.1"/>
    <property type="molecule type" value="Genomic_DNA"/>
</dbReference>
<name>A0A317N6I6_9NOCA</name>
<sequence>MPPVPEAVPGETDIRWLRSQVPRFRDGAEHHRRRAAVQRELDRLDPELLRTSARARAGRPLAHVRTLLAALDLPESAADSVALVAAAYQPHQPITEAADAAVTELVTLCRTAIRREYGNSADTPGQANDTRDSHPHRAGPATTHSHHHPACDSTSPDHGNRASRTDSDSIGDCDCSGTSPDSDSHSDGGVVALICVLVQACGATAELIAAARAFDRAPIAERPARIMADAPPLRSTRRMVNGVATELDLRHPGLGFGAGPHRCPGAEHALAIASGVLEGEAGTDQ</sequence>
<feature type="compositionally biased region" description="Basic and acidic residues" evidence="1">
    <location>
        <begin position="158"/>
        <end position="167"/>
    </location>
</feature>
<keyword evidence="3" id="KW-1185">Reference proteome</keyword>
<protein>
    <recommendedName>
        <fullName evidence="4">Cytochrome P450</fullName>
    </recommendedName>
</protein>
<proteinExistence type="predicted"/>
<dbReference type="InterPro" id="IPR017972">
    <property type="entry name" value="Cyt_P450_CS"/>
</dbReference>
<organism evidence="2 3">
    <name type="scientific">Nocardia neocaledoniensis</name>
    <dbReference type="NCBI Taxonomy" id="236511"/>
    <lineage>
        <taxon>Bacteria</taxon>
        <taxon>Bacillati</taxon>
        <taxon>Actinomycetota</taxon>
        <taxon>Actinomycetes</taxon>
        <taxon>Mycobacteriales</taxon>
        <taxon>Nocardiaceae</taxon>
        <taxon>Nocardia</taxon>
    </lineage>
</organism>
<reference evidence="2 3" key="1">
    <citation type="submission" date="2018-05" db="EMBL/GenBank/DDBJ databases">
        <title>Genomic Encyclopedia of Type Strains, Phase IV (KMG-IV): sequencing the most valuable type-strain genomes for metagenomic binning, comparative biology and taxonomic classification.</title>
        <authorList>
            <person name="Goeker M."/>
        </authorList>
    </citation>
    <scope>NUCLEOTIDE SEQUENCE [LARGE SCALE GENOMIC DNA]</scope>
    <source>
        <strain evidence="2 3">DSM 44717</strain>
    </source>
</reference>
<evidence type="ECO:0000313" key="2">
    <source>
        <dbReference type="EMBL" id="PWV70760.1"/>
    </source>
</evidence>
<dbReference type="GO" id="GO:0016705">
    <property type="term" value="F:oxidoreductase activity, acting on paired donors, with incorporation or reduction of molecular oxygen"/>
    <property type="evidence" value="ECO:0007669"/>
    <property type="project" value="InterPro"/>
</dbReference>
<dbReference type="PROSITE" id="PS00086">
    <property type="entry name" value="CYTOCHROME_P450"/>
    <property type="match status" value="1"/>
</dbReference>
<feature type="compositionally biased region" description="Low complexity" evidence="1">
    <location>
        <begin position="168"/>
        <end position="179"/>
    </location>
</feature>
<evidence type="ECO:0008006" key="4">
    <source>
        <dbReference type="Google" id="ProtNLM"/>
    </source>
</evidence>
<dbReference type="AlphaFoldDB" id="A0A317N6I6"/>
<accession>A0A317N6I6</accession>
<dbReference type="GO" id="GO:0005506">
    <property type="term" value="F:iron ion binding"/>
    <property type="evidence" value="ECO:0007669"/>
    <property type="project" value="InterPro"/>
</dbReference>
<comment type="caution">
    <text evidence="2">The sequence shown here is derived from an EMBL/GenBank/DDBJ whole genome shotgun (WGS) entry which is preliminary data.</text>
</comment>
<evidence type="ECO:0000313" key="3">
    <source>
        <dbReference type="Proteomes" id="UP000246410"/>
    </source>
</evidence>
<feature type="region of interest" description="Disordered" evidence="1">
    <location>
        <begin position="117"/>
        <end position="185"/>
    </location>
</feature>
<evidence type="ECO:0000256" key="1">
    <source>
        <dbReference type="SAM" id="MobiDB-lite"/>
    </source>
</evidence>
<dbReference type="Proteomes" id="UP000246410">
    <property type="component" value="Unassembled WGS sequence"/>
</dbReference>
<gene>
    <name evidence="2" type="ORF">DFR69_112180</name>
</gene>